<organism evidence="1">
    <name type="scientific">Noccaea caerulescens</name>
    <name type="common">Alpine penny-cress</name>
    <name type="synonym">Thlaspi caerulescens</name>
    <dbReference type="NCBI Taxonomy" id="107243"/>
    <lineage>
        <taxon>Eukaryota</taxon>
        <taxon>Viridiplantae</taxon>
        <taxon>Streptophyta</taxon>
        <taxon>Embryophyta</taxon>
        <taxon>Tracheophyta</taxon>
        <taxon>Spermatophyta</taxon>
        <taxon>Magnoliopsida</taxon>
        <taxon>eudicotyledons</taxon>
        <taxon>Gunneridae</taxon>
        <taxon>Pentapetalae</taxon>
        <taxon>rosids</taxon>
        <taxon>malvids</taxon>
        <taxon>Brassicales</taxon>
        <taxon>Brassicaceae</taxon>
        <taxon>Coluteocarpeae</taxon>
        <taxon>Noccaea</taxon>
    </lineage>
</organism>
<accession>A0A1J3ECQ0</accession>
<name>A0A1J3ECQ0_NOCCA</name>
<gene>
    <name evidence="1" type="ORF">LC_TR6722_c3_g1_i1_g.22597</name>
</gene>
<protein>
    <submittedName>
        <fullName evidence="1">Uncharacterized protein</fullName>
    </submittedName>
</protein>
<dbReference type="EMBL" id="GEVK01022917">
    <property type="protein sequence ID" value="JAU29915.1"/>
    <property type="molecule type" value="Transcribed_RNA"/>
</dbReference>
<sequence length="77" mass="8005">MVSAASKALSFTLGCVFTGFGATALAGYGTYCIGRLVHDVGVRGDARKVPVEELHVTVASMEGKLDNNNNNNTSKTA</sequence>
<proteinExistence type="predicted"/>
<evidence type="ECO:0000313" key="1">
    <source>
        <dbReference type="EMBL" id="JAU29915.1"/>
    </source>
</evidence>
<dbReference type="AlphaFoldDB" id="A0A1J3ECQ0"/>
<reference evidence="1" key="1">
    <citation type="submission" date="2016-07" db="EMBL/GenBank/DDBJ databases">
        <title>De novo transcriptome assembly of four accessions of the metal hyperaccumulator plant Noccaea caerulescens.</title>
        <authorList>
            <person name="Blande D."/>
            <person name="Halimaa P."/>
            <person name="Tervahauta A.I."/>
            <person name="Aarts M.G."/>
            <person name="Karenlampi S.O."/>
        </authorList>
    </citation>
    <scope>NUCLEOTIDE SEQUENCE</scope>
</reference>